<evidence type="ECO:0000256" key="6">
    <source>
        <dbReference type="ARBA" id="ARBA00022989"/>
    </source>
</evidence>
<protein>
    <submittedName>
        <fullName evidence="10">ABC-2 type transport system permease protein</fullName>
    </submittedName>
</protein>
<comment type="subcellular location">
    <subcellularLocation>
        <location evidence="1">Cell membrane</location>
        <topology evidence="1">Multi-pass membrane protein</topology>
    </subcellularLocation>
</comment>
<dbReference type="RefSeq" id="WP_307016368.1">
    <property type="nucleotide sequence ID" value="NZ_JAUANV010000017.1"/>
</dbReference>
<feature type="transmembrane region" description="Helical" evidence="8">
    <location>
        <begin position="323"/>
        <end position="341"/>
    </location>
</feature>
<gene>
    <name evidence="10" type="ORF">J2S03_002154</name>
</gene>
<feature type="transmembrane region" description="Helical" evidence="8">
    <location>
        <begin position="232"/>
        <end position="254"/>
    </location>
</feature>
<evidence type="ECO:0000256" key="3">
    <source>
        <dbReference type="ARBA" id="ARBA00022448"/>
    </source>
</evidence>
<comment type="caution">
    <text evidence="10">The sequence shown here is derived from an EMBL/GenBank/DDBJ whole genome shotgun (WGS) entry which is preliminary data.</text>
</comment>
<keyword evidence="7 8" id="KW-0472">Membrane</keyword>
<proteinExistence type="inferred from homology"/>
<name>A0ABT9XJ31_9BACL</name>
<feature type="domain" description="ABC transmembrane type-2" evidence="9">
    <location>
        <begin position="97"/>
        <end position="344"/>
    </location>
</feature>
<keyword evidence="4" id="KW-1003">Cell membrane</keyword>
<dbReference type="EMBL" id="JAUSTP010000016">
    <property type="protein sequence ID" value="MDQ0190290.1"/>
    <property type="molecule type" value="Genomic_DNA"/>
</dbReference>
<evidence type="ECO:0000256" key="5">
    <source>
        <dbReference type="ARBA" id="ARBA00022692"/>
    </source>
</evidence>
<evidence type="ECO:0000256" key="8">
    <source>
        <dbReference type="SAM" id="Phobius"/>
    </source>
</evidence>
<dbReference type="PANTHER" id="PTHR30294">
    <property type="entry name" value="MEMBRANE COMPONENT OF ABC TRANSPORTER YHHJ-RELATED"/>
    <property type="match status" value="1"/>
</dbReference>
<evidence type="ECO:0000259" key="9">
    <source>
        <dbReference type="PROSITE" id="PS51012"/>
    </source>
</evidence>
<accession>A0ABT9XJ31</accession>
<keyword evidence="3" id="KW-0813">Transport</keyword>
<dbReference type="InterPro" id="IPR047817">
    <property type="entry name" value="ABC2_TM_bact-type"/>
</dbReference>
<organism evidence="10 11">
    <name type="scientific">Alicyclobacillus cycloheptanicus</name>
    <dbReference type="NCBI Taxonomy" id="1457"/>
    <lineage>
        <taxon>Bacteria</taxon>
        <taxon>Bacillati</taxon>
        <taxon>Bacillota</taxon>
        <taxon>Bacilli</taxon>
        <taxon>Bacillales</taxon>
        <taxon>Alicyclobacillaceae</taxon>
        <taxon>Alicyclobacillus</taxon>
    </lineage>
</organism>
<feature type="transmembrane region" description="Helical" evidence="8">
    <location>
        <begin position="266"/>
        <end position="290"/>
    </location>
</feature>
<feature type="transmembrane region" description="Helical" evidence="8">
    <location>
        <begin position="157"/>
        <end position="176"/>
    </location>
</feature>
<feature type="transmembrane region" description="Helical" evidence="8">
    <location>
        <begin position="21"/>
        <end position="39"/>
    </location>
</feature>
<reference evidence="10 11" key="1">
    <citation type="submission" date="2023-07" db="EMBL/GenBank/DDBJ databases">
        <title>Genomic Encyclopedia of Type Strains, Phase IV (KMG-IV): sequencing the most valuable type-strain genomes for metagenomic binning, comparative biology and taxonomic classification.</title>
        <authorList>
            <person name="Goeker M."/>
        </authorList>
    </citation>
    <scope>NUCLEOTIDE SEQUENCE [LARGE SCALE GENOMIC DNA]</scope>
    <source>
        <strain evidence="10 11">DSM 4006</strain>
    </source>
</reference>
<dbReference type="InterPro" id="IPR051449">
    <property type="entry name" value="ABC-2_transporter_component"/>
</dbReference>
<feature type="transmembrane region" description="Helical" evidence="8">
    <location>
        <begin position="197"/>
        <end position="226"/>
    </location>
</feature>
<sequence>MRIWALVNRIVRQFLHDKRTLALMFVAPILVLTLVSLVFNGSTYRPKIGMVHVPAPIAQRLSQQDVRLYTYASSGRAMTALKADHIDAYVDFEGSRPNVVLEGSDPTTNKAVLFDLQQAAESLQASVQGGGGVHFQPKVTYLYGSADMSTFDNFGPVLIGFFAFFFVFLIAGISFLKERTTGTLERLVATPIRRWEIVTGYVVGFGVFTLVQSVLITCYCVDVLGMMMNGHLITLLVTTLLLSMTALTLGVFMSSFANSEFQMMQFIPLVIVPQVFFSGLFNIDTMASWLRWLSKVMPLFYGADAMRNIMIRGRGFGDIATDLLVLLGFSVLFMVLNVMTLRKYRKV</sequence>
<dbReference type="PROSITE" id="PS51012">
    <property type="entry name" value="ABC_TM2"/>
    <property type="match status" value="1"/>
</dbReference>
<dbReference type="Proteomes" id="UP001232973">
    <property type="component" value="Unassembled WGS sequence"/>
</dbReference>
<comment type="similarity">
    <text evidence="2">Belongs to the ABC-2 integral membrane protein family.</text>
</comment>
<evidence type="ECO:0000256" key="2">
    <source>
        <dbReference type="ARBA" id="ARBA00007783"/>
    </source>
</evidence>
<evidence type="ECO:0000256" key="4">
    <source>
        <dbReference type="ARBA" id="ARBA00022475"/>
    </source>
</evidence>
<dbReference type="PANTHER" id="PTHR30294:SF38">
    <property type="entry name" value="TRANSPORT PERMEASE PROTEIN"/>
    <property type="match status" value="1"/>
</dbReference>
<keyword evidence="6 8" id="KW-1133">Transmembrane helix</keyword>
<evidence type="ECO:0000313" key="10">
    <source>
        <dbReference type="EMBL" id="MDQ0190290.1"/>
    </source>
</evidence>
<evidence type="ECO:0000313" key="11">
    <source>
        <dbReference type="Proteomes" id="UP001232973"/>
    </source>
</evidence>
<evidence type="ECO:0000256" key="1">
    <source>
        <dbReference type="ARBA" id="ARBA00004651"/>
    </source>
</evidence>
<keyword evidence="11" id="KW-1185">Reference proteome</keyword>
<dbReference type="InterPro" id="IPR013525">
    <property type="entry name" value="ABC2_TM"/>
</dbReference>
<evidence type="ECO:0000256" key="7">
    <source>
        <dbReference type="ARBA" id="ARBA00023136"/>
    </source>
</evidence>
<dbReference type="Pfam" id="PF12698">
    <property type="entry name" value="ABC2_membrane_3"/>
    <property type="match status" value="1"/>
</dbReference>
<keyword evidence="5 8" id="KW-0812">Transmembrane</keyword>